<name>A0ACC0IXL0_9ERIC</name>
<organism evidence="1 2">
    <name type="scientific">Camellia lanceoleosa</name>
    <dbReference type="NCBI Taxonomy" id="1840588"/>
    <lineage>
        <taxon>Eukaryota</taxon>
        <taxon>Viridiplantae</taxon>
        <taxon>Streptophyta</taxon>
        <taxon>Embryophyta</taxon>
        <taxon>Tracheophyta</taxon>
        <taxon>Spermatophyta</taxon>
        <taxon>Magnoliopsida</taxon>
        <taxon>eudicotyledons</taxon>
        <taxon>Gunneridae</taxon>
        <taxon>Pentapetalae</taxon>
        <taxon>asterids</taxon>
        <taxon>Ericales</taxon>
        <taxon>Theaceae</taxon>
        <taxon>Camellia</taxon>
    </lineage>
</organism>
<keyword evidence="2" id="KW-1185">Reference proteome</keyword>
<evidence type="ECO:0000313" key="2">
    <source>
        <dbReference type="Proteomes" id="UP001060215"/>
    </source>
</evidence>
<protein>
    <submittedName>
        <fullName evidence="1">Uncharacterized protein</fullName>
    </submittedName>
</protein>
<comment type="caution">
    <text evidence="1">The sequence shown here is derived from an EMBL/GenBank/DDBJ whole genome shotgun (WGS) entry which is preliminary data.</text>
</comment>
<dbReference type="Proteomes" id="UP001060215">
    <property type="component" value="Chromosome 1"/>
</dbReference>
<gene>
    <name evidence="1" type="ORF">LOK49_LG01G01090</name>
</gene>
<sequence>MFMVRCAKSFGICAINVAISLTPFVTIDTVIFLGCRSIDSPIPLAAATILFLNWPPSVCAWLLSSSPSNAAVLNPMTVYKRSFVLSNMCNLLVTKEYIQTETGVRLTNDTQGERTTWVITIIIIIIMKGLAHMMIHSWLAVLPL</sequence>
<evidence type="ECO:0000313" key="1">
    <source>
        <dbReference type="EMBL" id="KAI8030275.1"/>
    </source>
</evidence>
<dbReference type="EMBL" id="CM045758">
    <property type="protein sequence ID" value="KAI8030275.1"/>
    <property type="molecule type" value="Genomic_DNA"/>
</dbReference>
<reference evidence="1 2" key="1">
    <citation type="journal article" date="2022" name="Plant J.">
        <title>Chromosome-level genome of Camellia lanceoleosa provides a valuable resource for understanding genome evolution and self-incompatibility.</title>
        <authorList>
            <person name="Gong W."/>
            <person name="Xiao S."/>
            <person name="Wang L."/>
            <person name="Liao Z."/>
            <person name="Chang Y."/>
            <person name="Mo W."/>
            <person name="Hu G."/>
            <person name="Li W."/>
            <person name="Zhao G."/>
            <person name="Zhu H."/>
            <person name="Hu X."/>
            <person name="Ji K."/>
            <person name="Xiang X."/>
            <person name="Song Q."/>
            <person name="Yuan D."/>
            <person name="Jin S."/>
            <person name="Zhang L."/>
        </authorList>
    </citation>
    <scope>NUCLEOTIDE SEQUENCE [LARGE SCALE GENOMIC DNA]</scope>
    <source>
        <strain evidence="1">SQ_2022a</strain>
    </source>
</reference>
<accession>A0ACC0IXL0</accession>
<proteinExistence type="predicted"/>